<evidence type="ECO:0000256" key="7">
    <source>
        <dbReference type="ARBA" id="ARBA00022840"/>
    </source>
</evidence>
<evidence type="ECO:0000256" key="6">
    <source>
        <dbReference type="ARBA" id="ARBA00022741"/>
    </source>
</evidence>
<protein>
    <submittedName>
        <fullName evidence="12">Nucleotidyltransferase family protein</fullName>
    </submittedName>
</protein>
<dbReference type="Pfam" id="PF01909">
    <property type="entry name" value="NTP_transf_2"/>
    <property type="match status" value="1"/>
</dbReference>
<keyword evidence="7" id="KW-0067">ATP-binding</keyword>
<dbReference type="SUPFAM" id="SSF81301">
    <property type="entry name" value="Nucleotidyltransferase"/>
    <property type="match status" value="1"/>
</dbReference>
<accession>A0ABY4YQU4</accession>
<keyword evidence="8" id="KW-0460">Magnesium</keyword>
<evidence type="ECO:0000259" key="11">
    <source>
        <dbReference type="Pfam" id="PF01909"/>
    </source>
</evidence>
<reference evidence="12" key="1">
    <citation type="submission" date="2022-06" db="EMBL/GenBank/DDBJ databases">
        <title>Ornithinimicrobium HY1793.</title>
        <authorList>
            <person name="Huang Y."/>
        </authorList>
    </citation>
    <scope>NUCLEOTIDE SEQUENCE</scope>
    <source>
        <strain evidence="12">HY1793</strain>
    </source>
</reference>
<comment type="similarity">
    <text evidence="9">Belongs to the MntA antitoxin family.</text>
</comment>
<keyword evidence="6" id="KW-0547">Nucleotide-binding</keyword>
<dbReference type="Proteomes" id="UP001056455">
    <property type="component" value="Chromosome"/>
</dbReference>
<dbReference type="PANTHER" id="PTHR33571">
    <property type="entry name" value="SSL8005 PROTEIN"/>
    <property type="match status" value="1"/>
</dbReference>
<feature type="domain" description="Polymerase nucleotidyl transferase" evidence="11">
    <location>
        <begin position="44"/>
        <end position="110"/>
    </location>
</feature>
<proteinExistence type="inferred from homology"/>
<feature type="region of interest" description="Disordered" evidence="10">
    <location>
        <begin position="1"/>
        <end position="28"/>
    </location>
</feature>
<dbReference type="InterPro" id="IPR002934">
    <property type="entry name" value="Polymerase_NTP_transf_dom"/>
</dbReference>
<dbReference type="Gene3D" id="3.30.460.10">
    <property type="entry name" value="Beta Polymerase, domain 2"/>
    <property type="match status" value="1"/>
</dbReference>
<sequence length="116" mass="12524">MPDQQSPSDLTLARLHFQPTSPRGRRVAARRKDVVELARSAGFANVRIFGSVARGDDGATSDIDLLVTLPANASLFTIARLERDLTELLGAEVDVVPDSSLQPHLADRVHAEAVNL</sequence>
<organism evidence="12 13">
    <name type="scientific">Ornithinimicrobium faecis</name>
    <dbReference type="NCBI Taxonomy" id="2934158"/>
    <lineage>
        <taxon>Bacteria</taxon>
        <taxon>Bacillati</taxon>
        <taxon>Actinomycetota</taxon>
        <taxon>Actinomycetes</taxon>
        <taxon>Micrococcales</taxon>
        <taxon>Ornithinimicrobiaceae</taxon>
        <taxon>Ornithinimicrobium</taxon>
    </lineage>
</organism>
<dbReference type="RefSeq" id="WP_252592026.1">
    <property type="nucleotide sequence ID" value="NZ_CP099489.1"/>
</dbReference>
<keyword evidence="4" id="KW-0548">Nucleotidyltransferase</keyword>
<dbReference type="PANTHER" id="PTHR33571:SF12">
    <property type="entry name" value="BSL3053 PROTEIN"/>
    <property type="match status" value="1"/>
</dbReference>
<evidence type="ECO:0000256" key="2">
    <source>
        <dbReference type="ARBA" id="ARBA00022649"/>
    </source>
</evidence>
<dbReference type="EMBL" id="CP099489">
    <property type="protein sequence ID" value="USQ79111.1"/>
    <property type="molecule type" value="Genomic_DNA"/>
</dbReference>
<evidence type="ECO:0000256" key="5">
    <source>
        <dbReference type="ARBA" id="ARBA00022723"/>
    </source>
</evidence>
<evidence type="ECO:0000313" key="12">
    <source>
        <dbReference type="EMBL" id="USQ79111.1"/>
    </source>
</evidence>
<keyword evidence="5" id="KW-0479">Metal-binding</keyword>
<dbReference type="CDD" id="cd05403">
    <property type="entry name" value="NT_KNTase_like"/>
    <property type="match status" value="1"/>
</dbReference>
<evidence type="ECO:0000256" key="10">
    <source>
        <dbReference type="SAM" id="MobiDB-lite"/>
    </source>
</evidence>
<evidence type="ECO:0000256" key="1">
    <source>
        <dbReference type="ARBA" id="ARBA00001946"/>
    </source>
</evidence>
<comment type="cofactor">
    <cofactor evidence="1">
        <name>Mg(2+)</name>
        <dbReference type="ChEBI" id="CHEBI:18420"/>
    </cofactor>
</comment>
<keyword evidence="3" id="KW-0808">Transferase</keyword>
<evidence type="ECO:0000256" key="8">
    <source>
        <dbReference type="ARBA" id="ARBA00022842"/>
    </source>
</evidence>
<dbReference type="InterPro" id="IPR052038">
    <property type="entry name" value="Type-VII_TA_antitoxin"/>
</dbReference>
<evidence type="ECO:0000313" key="13">
    <source>
        <dbReference type="Proteomes" id="UP001056455"/>
    </source>
</evidence>
<evidence type="ECO:0000256" key="3">
    <source>
        <dbReference type="ARBA" id="ARBA00022679"/>
    </source>
</evidence>
<gene>
    <name evidence="12" type="ORF">NF556_16030</name>
</gene>
<name>A0ABY4YQU4_9MICO</name>
<evidence type="ECO:0000256" key="9">
    <source>
        <dbReference type="ARBA" id="ARBA00038276"/>
    </source>
</evidence>
<keyword evidence="2" id="KW-1277">Toxin-antitoxin system</keyword>
<dbReference type="InterPro" id="IPR043519">
    <property type="entry name" value="NT_sf"/>
</dbReference>
<evidence type="ECO:0000256" key="4">
    <source>
        <dbReference type="ARBA" id="ARBA00022695"/>
    </source>
</evidence>
<keyword evidence="13" id="KW-1185">Reference proteome</keyword>